<dbReference type="InterPro" id="IPR006450">
    <property type="entry name" value="Phage_HK97_gp6-like"/>
</dbReference>
<dbReference type="NCBIfam" id="TIGR01560">
    <property type="entry name" value="put_DNA_pack"/>
    <property type="match status" value="1"/>
</dbReference>
<reference evidence="1" key="2">
    <citation type="submission" date="2009-12" db="EMBL/GenBank/DDBJ databases">
        <authorList>
            <person name="Summers A.O."/>
            <person name="Shearer J."/>
            <person name="Wireman J."/>
        </authorList>
    </citation>
    <scope>NUCLEOTIDE SEQUENCE</scope>
    <source>
        <strain evidence="1">Y74T</strain>
        <plasmid evidence="1">pWBG758</plasmid>
    </source>
</reference>
<organism evidence="1">
    <name type="scientific">Staphylococcus aureus</name>
    <dbReference type="NCBI Taxonomy" id="1280"/>
    <lineage>
        <taxon>Bacteria</taxon>
        <taxon>Bacillati</taxon>
        <taxon>Bacillota</taxon>
        <taxon>Bacilli</taxon>
        <taxon>Bacillales</taxon>
        <taxon>Staphylococcaceae</taxon>
        <taxon>Staphylococcus</taxon>
    </lineage>
</organism>
<accession>D2J899</accession>
<dbReference type="RefSeq" id="WP_012816580.1">
    <property type="nucleotide sequence ID" value="NC_013329.1"/>
</dbReference>
<sequence length="101" mass="11722">MELSTLKLHLRITHSVEDELLEIYKGWAEDEVKDSVSTSSTRNNEFFENSKHYQRAVALLTAFYYENRVAYSDTSQVSMPDGVLSAIQKMRGEYHEQIEKS</sequence>
<dbReference type="InterPro" id="IPR021146">
    <property type="entry name" value="Phage_gp6-like_head-tail"/>
</dbReference>
<evidence type="ECO:0000313" key="1">
    <source>
        <dbReference type="EMBL" id="ACZ58999.1"/>
    </source>
</evidence>
<reference evidence="1" key="1">
    <citation type="submission" date="2009-08" db="EMBL/GenBank/DDBJ databases">
        <authorList>
            <person name="Gill J."/>
            <person name="Borman J."/>
            <person name="Shetty J."/>
            <person name="Hostetler J."/>
            <person name="Durkin S."/>
            <person name="Montgomery B."/>
        </authorList>
    </citation>
    <scope>NUCLEOTIDE SEQUENCE</scope>
    <source>
        <strain evidence="1">Y74T</strain>
        <plasmid evidence="1">pWBG758</plasmid>
    </source>
</reference>
<proteinExistence type="predicted"/>
<dbReference type="CDD" id="cd08054">
    <property type="entry name" value="gp6"/>
    <property type="match status" value="1"/>
</dbReference>
<dbReference type="AlphaFoldDB" id="D2J899"/>
<name>D2J899_STAAU</name>
<dbReference type="Gene3D" id="1.10.3230.30">
    <property type="entry name" value="Phage gp6-like head-tail connector protein"/>
    <property type="match status" value="1"/>
</dbReference>
<geneLocation type="plasmid" evidence="1">
    <name>pWBG758</name>
</geneLocation>
<gene>
    <name evidence="1" type="ORF">SAP040A_017</name>
</gene>
<protein>
    <recommendedName>
        <fullName evidence="2">Phage gp6-like head-tail connector protein</fullName>
    </recommendedName>
</protein>
<dbReference type="Pfam" id="PF05135">
    <property type="entry name" value="Phage_connect_1"/>
    <property type="match status" value="1"/>
</dbReference>
<keyword evidence="1" id="KW-0614">Plasmid</keyword>
<dbReference type="EMBL" id="GQ900400">
    <property type="protein sequence ID" value="ACZ58999.1"/>
    <property type="molecule type" value="Genomic_DNA"/>
</dbReference>
<evidence type="ECO:0008006" key="2">
    <source>
        <dbReference type="Google" id="ProtNLM"/>
    </source>
</evidence>